<dbReference type="SUPFAM" id="SSF48008">
    <property type="entry name" value="GntR ligand-binding domain-like"/>
    <property type="match status" value="1"/>
</dbReference>
<keyword evidence="2" id="KW-0238">DNA-binding</keyword>
<dbReference type="EMBL" id="JALAZD010000001">
    <property type="protein sequence ID" value="MCI0125439.1"/>
    <property type="molecule type" value="Genomic_DNA"/>
</dbReference>
<evidence type="ECO:0000256" key="3">
    <source>
        <dbReference type="ARBA" id="ARBA00023163"/>
    </source>
</evidence>
<dbReference type="GO" id="GO:0003700">
    <property type="term" value="F:DNA-binding transcription factor activity"/>
    <property type="evidence" value="ECO:0007669"/>
    <property type="project" value="InterPro"/>
</dbReference>
<dbReference type="InterPro" id="IPR011711">
    <property type="entry name" value="GntR_C"/>
</dbReference>
<dbReference type="InterPro" id="IPR008920">
    <property type="entry name" value="TF_FadR/GntR_C"/>
</dbReference>
<dbReference type="SMART" id="SM00345">
    <property type="entry name" value="HTH_GNTR"/>
    <property type="match status" value="1"/>
</dbReference>
<name>A0AA41QKK6_9HYPH</name>
<gene>
    <name evidence="5" type="ORF">ML536_01215</name>
</gene>
<evidence type="ECO:0000313" key="6">
    <source>
        <dbReference type="Proteomes" id="UP001156140"/>
    </source>
</evidence>
<dbReference type="Pfam" id="PF00392">
    <property type="entry name" value="GntR"/>
    <property type="match status" value="1"/>
</dbReference>
<dbReference type="PROSITE" id="PS50949">
    <property type="entry name" value="HTH_GNTR"/>
    <property type="match status" value="1"/>
</dbReference>
<dbReference type="Pfam" id="PF07729">
    <property type="entry name" value="FCD"/>
    <property type="match status" value="1"/>
</dbReference>
<feature type="domain" description="HTH gntR-type" evidence="4">
    <location>
        <begin position="11"/>
        <end position="78"/>
    </location>
</feature>
<dbReference type="Gene3D" id="1.20.120.530">
    <property type="entry name" value="GntR ligand-binding domain-like"/>
    <property type="match status" value="1"/>
</dbReference>
<evidence type="ECO:0000256" key="1">
    <source>
        <dbReference type="ARBA" id="ARBA00023015"/>
    </source>
</evidence>
<dbReference type="PANTHER" id="PTHR43537">
    <property type="entry name" value="TRANSCRIPTIONAL REGULATOR, GNTR FAMILY"/>
    <property type="match status" value="1"/>
</dbReference>
<organism evidence="5 6">
    <name type="scientific">Paradevosia shaoguanensis</name>
    <dbReference type="NCBI Taxonomy" id="1335043"/>
    <lineage>
        <taxon>Bacteria</taxon>
        <taxon>Pseudomonadati</taxon>
        <taxon>Pseudomonadota</taxon>
        <taxon>Alphaproteobacteria</taxon>
        <taxon>Hyphomicrobiales</taxon>
        <taxon>Devosiaceae</taxon>
        <taxon>Paradevosia</taxon>
    </lineage>
</organism>
<dbReference type="SUPFAM" id="SSF46785">
    <property type="entry name" value="Winged helix' DNA-binding domain"/>
    <property type="match status" value="1"/>
</dbReference>
<dbReference type="InterPro" id="IPR000524">
    <property type="entry name" value="Tscrpt_reg_HTH_GntR"/>
</dbReference>
<keyword evidence="1" id="KW-0805">Transcription regulation</keyword>
<keyword evidence="3" id="KW-0804">Transcription</keyword>
<protein>
    <submittedName>
        <fullName evidence="5">GntR family transcriptional regulator</fullName>
    </submittedName>
</protein>
<comment type="caution">
    <text evidence="5">The sequence shown here is derived from an EMBL/GenBank/DDBJ whole genome shotgun (WGS) entry which is preliminary data.</text>
</comment>
<keyword evidence="6" id="KW-1185">Reference proteome</keyword>
<reference evidence="5" key="1">
    <citation type="submission" date="2022-03" db="EMBL/GenBank/DDBJ databases">
        <title>The complete genome sequence of a Methyloterrigena soli.</title>
        <authorList>
            <person name="Zi Z."/>
        </authorList>
    </citation>
    <scope>NUCLEOTIDE SEQUENCE</scope>
    <source>
        <strain evidence="5">M48</strain>
    </source>
</reference>
<dbReference type="AlphaFoldDB" id="A0AA41QKK6"/>
<dbReference type="InterPro" id="IPR036388">
    <property type="entry name" value="WH-like_DNA-bd_sf"/>
</dbReference>
<dbReference type="CDD" id="cd07377">
    <property type="entry name" value="WHTH_GntR"/>
    <property type="match status" value="1"/>
</dbReference>
<dbReference type="SMART" id="SM00895">
    <property type="entry name" value="FCD"/>
    <property type="match status" value="1"/>
</dbReference>
<sequence>MQVKKSDKQVIGKTEQICIVLRSAIIENVIVAGSRLPEDAIGEQFGVSRTLAKQALEKLASEGLVEIRPNKGAVVATPSWQDARDIIDLRIVIEDLIVRRLCGNLTPEQIQRLKDHIALEEAAKSHIEPRSIRLATDFHVLLGEMANSPILLKFLREIVYRCGLTLAMYSRPHSSECGVTEHLELVDALVAADEKKATKLMTRHLENIAQRAQIKPSSSPKALAEAIAHYRDTLAH</sequence>
<evidence type="ECO:0000256" key="2">
    <source>
        <dbReference type="ARBA" id="ARBA00023125"/>
    </source>
</evidence>
<dbReference type="PANTHER" id="PTHR43537:SF53">
    <property type="entry name" value="HTH-TYPE TRANSCRIPTIONAL REPRESSOR NANR"/>
    <property type="match status" value="1"/>
</dbReference>
<evidence type="ECO:0000259" key="4">
    <source>
        <dbReference type="PROSITE" id="PS50949"/>
    </source>
</evidence>
<dbReference type="Proteomes" id="UP001156140">
    <property type="component" value="Unassembled WGS sequence"/>
</dbReference>
<dbReference type="Gene3D" id="1.10.10.10">
    <property type="entry name" value="Winged helix-like DNA-binding domain superfamily/Winged helix DNA-binding domain"/>
    <property type="match status" value="1"/>
</dbReference>
<dbReference type="RefSeq" id="WP_052152230.1">
    <property type="nucleotide sequence ID" value="NZ_CP068983.1"/>
</dbReference>
<dbReference type="GO" id="GO:0003677">
    <property type="term" value="F:DNA binding"/>
    <property type="evidence" value="ECO:0007669"/>
    <property type="project" value="UniProtKB-KW"/>
</dbReference>
<accession>A0AA41QKK6</accession>
<proteinExistence type="predicted"/>
<evidence type="ECO:0000313" key="5">
    <source>
        <dbReference type="EMBL" id="MCI0125439.1"/>
    </source>
</evidence>
<dbReference type="InterPro" id="IPR036390">
    <property type="entry name" value="WH_DNA-bd_sf"/>
</dbReference>